<keyword evidence="5" id="KW-1185">Reference proteome</keyword>
<dbReference type="InterPro" id="IPR057744">
    <property type="entry name" value="OTAase-like"/>
</dbReference>
<dbReference type="Gene3D" id="2.30.40.10">
    <property type="entry name" value="Urease, subunit C, domain 1"/>
    <property type="match status" value="1"/>
</dbReference>
<dbReference type="Pfam" id="PF01979">
    <property type="entry name" value="Amidohydro_1"/>
    <property type="match status" value="1"/>
</dbReference>
<dbReference type="PANTHER" id="PTHR43135">
    <property type="entry name" value="ALPHA-D-RIBOSE 1-METHYLPHOSPHONATE 5-TRIPHOSPHATE DIPHOSPHATASE"/>
    <property type="match status" value="1"/>
</dbReference>
<dbReference type="PANTHER" id="PTHR43135:SF3">
    <property type="entry name" value="ALPHA-D-RIBOSE 1-METHYLPHOSPHONATE 5-TRIPHOSPHATE DIPHOSPHATASE"/>
    <property type="match status" value="1"/>
</dbReference>
<proteinExistence type="predicted"/>
<dbReference type="InterPro" id="IPR011059">
    <property type="entry name" value="Metal-dep_hydrolase_composite"/>
</dbReference>
<comment type="caution">
    <text evidence="3">The sequence shown here is derived from an EMBL/GenBank/DDBJ whole genome shotgun (WGS) entry which is preliminary data.</text>
</comment>
<dbReference type="SUPFAM" id="SSF51338">
    <property type="entry name" value="Composite domain of metallo-dependent hydrolases"/>
    <property type="match status" value="1"/>
</dbReference>
<dbReference type="EMBL" id="WWVX01000001">
    <property type="protein sequence ID" value="MZL68493.1"/>
    <property type="molecule type" value="Genomic_DNA"/>
</dbReference>
<accession>A0AAQ1RVJ2</accession>
<evidence type="ECO:0000313" key="3">
    <source>
        <dbReference type="EMBL" id="SHF84857.1"/>
    </source>
</evidence>
<reference evidence="4" key="2">
    <citation type="submission" date="2016-11" db="EMBL/GenBank/DDBJ databases">
        <authorList>
            <person name="Jaros S."/>
            <person name="Januszkiewicz K."/>
            <person name="Wedrychowicz H."/>
        </authorList>
    </citation>
    <scope>NUCLEOTIDE SEQUENCE [LARGE SCALE GENOMIC DNA]</scope>
    <source>
        <strain evidence="4">DSM 4029</strain>
    </source>
</reference>
<organism evidence="3 4">
    <name type="scientific">Bittarella massiliensis</name>
    <name type="common">ex Durand et al. 2017</name>
    <dbReference type="NCBI Taxonomy" id="1720313"/>
    <lineage>
        <taxon>Bacteria</taxon>
        <taxon>Bacillati</taxon>
        <taxon>Bacillota</taxon>
        <taxon>Clostridia</taxon>
        <taxon>Eubacteriales</taxon>
        <taxon>Oscillospiraceae</taxon>
        <taxon>Bittarella (ex Durand et al. 2017)</taxon>
    </lineage>
</organism>
<feature type="domain" description="Amidohydrolase-related" evidence="1">
    <location>
        <begin position="54"/>
        <end position="405"/>
    </location>
</feature>
<evidence type="ECO:0000259" key="1">
    <source>
        <dbReference type="Pfam" id="PF01979"/>
    </source>
</evidence>
<evidence type="ECO:0000313" key="4">
    <source>
        <dbReference type="Proteomes" id="UP000184089"/>
    </source>
</evidence>
<reference evidence="2 5" key="3">
    <citation type="journal article" date="2019" name="Nat. Med.">
        <title>A library of human gut bacterial isolates paired with longitudinal multiomics data enables mechanistic microbiome research.</title>
        <authorList>
            <person name="Poyet M."/>
            <person name="Groussin M."/>
            <person name="Gibbons S.M."/>
            <person name="Avila-Pacheco J."/>
            <person name="Jiang X."/>
            <person name="Kearney S.M."/>
            <person name="Perrotta A.R."/>
            <person name="Berdy B."/>
            <person name="Zhao S."/>
            <person name="Lieberman T.D."/>
            <person name="Swanson P.K."/>
            <person name="Smith M."/>
            <person name="Roesemann S."/>
            <person name="Alexander J.E."/>
            <person name="Rich S.A."/>
            <person name="Livny J."/>
            <person name="Vlamakis H."/>
            <person name="Clish C."/>
            <person name="Bullock K."/>
            <person name="Deik A."/>
            <person name="Scott J."/>
            <person name="Pierce K.A."/>
            <person name="Xavier R.J."/>
            <person name="Alm E.J."/>
        </authorList>
    </citation>
    <scope>NUCLEOTIDE SEQUENCE [LARGE SCALE GENOMIC DNA]</scope>
    <source>
        <strain evidence="2 5">BIOML-A2</strain>
    </source>
</reference>
<dbReference type="AlphaFoldDB" id="A0AAQ1RVJ2"/>
<dbReference type="SUPFAM" id="SSF51556">
    <property type="entry name" value="Metallo-dependent hydrolases"/>
    <property type="match status" value="1"/>
</dbReference>
<dbReference type="GO" id="GO:0016810">
    <property type="term" value="F:hydrolase activity, acting on carbon-nitrogen (but not peptide) bonds"/>
    <property type="evidence" value="ECO:0007669"/>
    <property type="project" value="InterPro"/>
</dbReference>
<dbReference type="InterPro" id="IPR032466">
    <property type="entry name" value="Metal_Hydrolase"/>
</dbReference>
<dbReference type="InterPro" id="IPR006680">
    <property type="entry name" value="Amidohydro-rel"/>
</dbReference>
<dbReference type="CDD" id="cd01299">
    <property type="entry name" value="Met_dep_hydrolase_A"/>
    <property type="match status" value="1"/>
</dbReference>
<dbReference type="EMBL" id="FQVY01000001">
    <property type="protein sequence ID" value="SHF84857.1"/>
    <property type="molecule type" value="Genomic_DNA"/>
</dbReference>
<evidence type="ECO:0000313" key="2">
    <source>
        <dbReference type="EMBL" id="MZL68493.1"/>
    </source>
</evidence>
<dbReference type="RefSeq" id="WP_073260986.1">
    <property type="nucleotide sequence ID" value="NZ_FQVY01000001.1"/>
</dbReference>
<evidence type="ECO:0000313" key="5">
    <source>
        <dbReference type="Proteomes" id="UP000474718"/>
    </source>
</evidence>
<dbReference type="Gene3D" id="3.20.20.140">
    <property type="entry name" value="Metal-dependent hydrolases"/>
    <property type="match status" value="1"/>
</dbReference>
<dbReference type="InterPro" id="IPR051781">
    <property type="entry name" value="Metallo-dep_Hydrolase"/>
</dbReference>
<reference evidence="3" key="1">
    <citation type="submission" date="2016-11" db="EMBL/GenBank/DDBJ databases">
        <authorList>
            <person name="Varghese N."/>
            <person name="Submissions S."/>
        </authorList>
    </citation>
    <scope>NUCLEOTIDE SEQUENCE</scope>
    <source>
        <strain evidence="3">DSM 4029</strain>
    </source>
</reference>
<dbReference type="Proteomes" id="UP000184089">
    <property type="component" value="Unassembled WGS sequence"/>
</dbReference>
<protein>
    <submittedName>
        <fullName evidence="2">Amidohydrolase family protein</fullName>
    </submittedName>
    <submittedName>
        <fullName evidence="3">Imidazolonepropionase</fullName>
    </submittedName>
</protein>
<sequence>MKKVIKCGKFFSAVDDKVLENIAIVIDGNKIESVGPISGCNCDGCEVIDLSDKFVMPGLIDAHLHTLMNGEVTCMDDMGKKTIGDMTIDSMKNAQSDLMAGFTTVRDEGSYGFADIAVRDAINAGKITGPRMFVSGIPIGTTGGHCDSHYNPYITGQHSMGQVIDSPDAGRKAARYTLKYGADQIKVMATGGVMSIGDEPGAPEFTYEEMKAILDVPNSRGKISTAHAHGAEGIKIAIRAGITSIEHGMLMDEECMDMMVEHGTYLVPTIIAAERIVAMGVENGLPAEAVGKAQRCLENHGKNLEKCRAKGVKICFGTDAGTYYNRHGEQTREFGLMTEYGKFPVAECLIAATRTNAELMKWGDKVGTIEAGKLADVVAFDESPFDNIEIMNHCSFVMKDGVVYKG</sequence>
<dbReference type="Proteomes" id="UP000474718">
    <property type="component" value="Unassembled WGS sequence"/>
</dbReference>
<name>A0AAQ1RVJ2_9FIRM</name>
<gene>
    <name evidence="2" type="ORF">GT747_01710</name>
    <name evidence="3" type="ORF">SAMN05444424_0908</name>
</gene>